<dbReference type="OrthoDB" id="2021138at2759"/>
<dbReference type="GO" id="GO:0003254">
    <property type="term" value="P:regulation of membrane depolarization"/>
    <property type="evidence" value="ECO:0007669"/>
    <property type="project" value="TreeGrafter"/>
</dbReference>
<keyword evidence="1" id="KW-0472">Membrane</keyword>
<dbReference type="PROSITE" id="PS50042">
    <property type="entry name" value="CNMP_BINDING_3"/>
    <property type="match status" value="1"/>
</dbReference>
<feature type="transmembrane region" description="Helical" evidence="1">
    <location>
        <begin position="294"/>
        <end position="316"/>
    </location>
</feature>
<gene>
    <name evidence="3" type="ORF">PHAECO_LOCUS6318</name>
</gene>
<dbReference type="Gene3D" id="1.10.287.630">
    <property type="entry name" value="Helix hairpin bin"/>
    <property type="match status" value="1"/>
</dbReference>
<sequence>MSKHEQLMKHTCRIKESQKNTGLPPLQPNASYWQKCIRFIRKLSILNITIAQNRDFFRNTSTMRQEMRRHNMGPHFYMIHPFSVINLLLDAAFIIVMMIRVYLLAFHIKRFQTNLDTGADVMWTMLMISHFLRGYTDSHTKTIYVEPKKVIIHRLRTYFLFDVAILASHLIIFRTNNVNVVVTIYSIMFISYLVRFKSFLSVLENLVNFMKLKKAFFAIYHLTLIVGIMHLLTCLVLTNPSMIIMIDAYQSKPVGEFTMWDWYIGGFSIVVYHFLGAFFVPTDQWTDDQNPITNFYLFLILLVGRICTLILLAKVLEYFGYTKMSSSVYELKMQQLMSFIRFKELPPHLRERVILHFRSKFNGEYFNERRIVGSMSESLRADLFLYGARKLIQRHEALKNLPPHALGTLVAQMDYQLYLTGDVIIDNGYLINHVYFIASGTIAGYNSVQEEILHLEEGGEFGLTSWLIYKTNITVLRWVAVETSEVYTITRDALGVFFDAQPEVAKYFEARMRERVGKFEKHRGGMWSRGERTLLRDLKEGVLLKPPRLRIFGFE</sequence>
<feature type="transmembrane region" description="Helical" evidence="1">
    <location>
        <begin position="155"/>
        <end position="172"/>
    </location>
</feature>
<feature type="transmembrane region" description="Helical" evidence="1">
    <location>
        <begin position="77"/>
        <end position="105"/>
    </location>
</feature>
<feature type="domain" description="Cyclic nucleotide-binding" evidence="2">
    <location>
        <begin position="397"/>
        <end position="494"/>
    </location>
</feature>
<dbReference type="SUPFAM" id="SSF51206">
    <property type="entry name" value="cAMP-binding domain-like"/>
    <property type="match status" value="1"/>
</dbReference>
<dbReference type="InterPro" id="IPR051413">
    <property type="entry name" value="K/Na_HCN_channel"/>
</dbReference>
<dbReference type="EMBL" id="OU896708">
    <property type="protein sequence ID" value="CAH1156197.1"/>
    <property type="molecule type" value="Genomic_DNA"/>
</dbReference>
<dbReference type="Gene3D" id="2.60.120.10">
    <property type="entry name" value="Jelly Rolls"/>
    <property type="match status" value="1"/>
</dbReference>
<keyword evidence="1" id="KW-1133">Transmembrane helix</keyword>
<dbReference type="InterPro" id="IPR000595">
    <property type="entry name" value="cNMP-bd_dom"/>
</dbReference>
<dbReference type="AlphaFoldDB" id="A0A9P0GUS6"/>
<reference evidence="3" key="2">
    <citation type="submission" date="2022-10" db="EMBL/GenBank/DDBJ databases">
        <authorList>
            <consortium name="ENA_rothamsted_submissions"/>
            <consortium name="culmorum"/>
            <person name="King R."/>
        </authorList>
    </citation>
    <scope>NUCLEOTIDE SEQUENCE</scope>
</reference>
<feature type="transmembrane region" description="Helical" evidence="1">
    <location>
        <begin position="217"/>
        <end position="242"/>
    </location>
</feature>
<dbReference type="InterPro" id="IPR014710">
    <property type="entry name" value="RmlC-like_jellyroll"/>
</dbReference>
<proteinExistence type="predicted"/>
<evidence type="ECO:0000259" key="2">
    <source>
        <dbReference type="PROSITE" id="PS50042"/>
    </source>
</evidence>
<dbReference type="GO" id="GO:0005249">
    <property type="term" value="F:voltage-gated potassium channel activity"/>
    <property type="evidence" value="ECO:0007669"/>
    <property type="project" value="TreeGrafter"/>
</dbReference>
<dbReference type="GO" id="GO:0035725">
    <property type="term" value="P:sodium ion transmembrane transport"/>
    <property type="evidence" value="ECO:0007669"/>
    <property type="project" value="TreeGrafter"/>
</dbReference>
<evidence type="ECO:0000256" key="1">
    <source>
        <dbReference type="SAM" id="Phobius"/>
    </source>
</evidence>
<organism evidence="3 4">
    <name type="scientific">Phaedon cochleariae</name>
    <name type="common">Mustard beetle</name>
    <dbReference type="NCBI Taxonomy" id="80249"/>
    <lineage>
        <taxon>Eukaryota</taxon>
        <taxon>Metazoa</taxon>
        <taxon>Ecdysozoa</taxon>
        <taxon>Arthropoda</taxon>
        <taxon>Hexapoda</taxon>
        <taxon>Insecta</taxon>
        <taxon>Pterygota</taxon>
        <taxon>Neoptera</taxon>
        <taxon>Endopterygota</taxon>
        <taxon>Coleoptera</taxon>
        <taxon>Polyphaga</taxon>
        <taxon>Cucujiformia</taxon>
        <taxon>Chrysomeloidea</taxon>
        <taxon>Chrysomelidae</taxon>
        <taxon>Chrysomelinae</taxon>
        <taxon>Chrysomelini</taxon>
        <taxon>Phaedon</taxon>
    </lineage>
</organism>
<dbReference type="PANTHER" id="PTHR45689:SF14">
    <property type="entry name" value="CYCLIC NUCLEOTIDE-GATED CATION CHANNEL SUBUNIT A-LIKE PROTEIN"/>
    <property type="match status" value="1"/>
</dbReference>
<reference evidence="3" key="1">
    <citation type="submission" date="2022-01" db="EMBL/GenBank/DDBJ databases">
        <authorList>
            <person name="King R."/>
        </authorList>
    </citation>
    <scope>NUCLEOTIDE SEQUENCE</scope>
</reference>
<feature type="transmembrane region" description="Helical" evidence="1">
    <location>
        <begin position="262"/>
        <end position="282"/>
    </location>
</feature>
<evidence type="ECO:0000313" key="4">
    <source>
        <dbReference type="Proteomes" id="UP001153737"/>
    </source>
</evidence>
<feature type="transmembrane region" description="Helical" evidence="1">
    <location>
        <begin position="178"/>
        <end position="196"/>
    </location>
</feature>
<dbReference type="PANTHER" id="PTHR45689">
    <property type="entry name" value="I[[H]] CHANNEL, ISOFORM E"/>
    <property type="match status" value="1"/>
</dbReference>
<dbReference type="Proteomes" id="UP001153737">
    <property type="component" value="Chromosome 2"/>
</dbReference>
<protein>
    <recommendedName>
        <fullName evidence="2">Cyclic nucleotide-binding domain-containing protein</fullName>
    </recommendedName>
</protein>
<keyword evidence="1" id="KW-0812">Transmembrane</keyword>
<dbReference type="InterPro" id="IPR018490">
    <property type="entry name" value="cNMP-bd_dom_sf"/>
</dbReference>
<evidence type="ECO:0000313" key="3">
    <source>
        <dbReference type="EMBL" id="CAH1156197.1"/>
    </source>
</evidence>
<dbReference type="CDD" id="cd00038">
    <property type="entry name" value="CAP_ED"/>
    <property type="match status" value="1"/>
</dbReference>
<keyword evidence="4" id="KW-1185">Reference proteome</keyword>
<accession>A0A9P0GUS6</accession>
<name>A0A9P0GUS6_PHACE</name>
<dbReference type="GO" id="GO:0098855">
    <property type="term" value="C:HCN channel complex"/>
    <property type="evidence" value="ECO:0007669"/>
    <property type="project" value="TreeGrafter"/>
</dbReference>